<protein>
    <submittedName>
        <fullName evidence="3">Helix-turn-helix transcriptional regulator</fullName>
    </submittedName>
</protein>
<organism evidence="3 4">
    <name type="scientific">Hominiventricola aquisgranensis</name>
    <dbReference type="NCBI Taxonomy" id="3133164"/>
    <lineage>
        <taxon>Bacteria</taxon>
        <taxon>Bacillati</taxon>
        <taxon>Bacillota</taxon>
        <taxon>Clostridia</taxon>
        <taxon>Lachnospirales</taxon>
        <taxon>Lachnospiraceae</taxon>
        <taxon>Hominiventricola</taxon>
    </lineage>
</organism>
<dbReference type="PANTHER" id="PTHR46558">
    <property type="entry name" value="TRACRIPTIONAL REGULATORY PROTEIN-RELATED-RELATED"/>
    <property type="match status" value="1"/>
</dbReference>
<accession>A0ABV1I0W0</accession>
<name>A0ABV1I0W0_9FIRM</name>
<dbReference type="InterPro" id="IPR001387">
    <property type="entry name" value="Cro/C1-type_HTH"/>
</dbReference>
<keyword evidence="1" id="KW-0238">DNA-binding</keyword>
<dbReference type="SMART" id="SM00530">
    <property type="entry name" value="HTH_XRE"/>
    <property type="match status" value="1"/>
</dbReference>
<feature type="domain" description="HTH cro/C1-type" evidence="2">
    <location>
        <begin position="5"/>
        <end position="59"/>
    </location>
</feature>
<dbReference type="Pfam" id="PF01381">
    <property type="entry name" value="HTH_3"/>
    <property type="match status" value="1"/>
</dbReference>
<dbReference type="RefSeq" id="WP_117496981.1">
    <property type="nucleotide sequence ID" value="NZ_JBBMFC010000012.1"/>
</dbReference>
<evidence type="ECO:0000256" key="1">
    <source>
        <dbReference type="ARBA" id="ARBA00023125"/>
    </source>
</evidence>
<reference evidence="3 4" key="1">
    <citation type="submission" date="2024-03" db="EMBL/GenBank/DDBJ databases">
        <title>Human intestinal bacterial collection.</title>
        <authorList>
            <person name="Pauvert C."/>
            <person name="Hitch T.C.A."/>
            <person name="Clavel T."/>
        </authorList>
    </citation>
    <scope>NUCLEOTIDE SEQUENCE [LARGE SCALE GENOMIC DNA]</scope>
    <source>
        <strain evidence="3 4">CLA-AA-H78B</strain>
    </source>
</reference>
<dbReference type="CDD" id="cd00093">
    <property type="entry name" value="HTH_XRE"/>
    <property type="match status" value="1"/>
</dbReference>
<evidence type="ECO:0000259" key="2">
    <source>
        <dbReference type="PROSITE" id="PS50943"/>
    </source>
</evidence>
<keyword evidence="4" id="KW-1185">Reference proteome</keyword>
<comment type="caution">
    <text evidence="3">The sequence shown here is derived from an EMBL/GenBank/DDBJ whole genome shotgun (WGS) entry which is preliminary data.</text>
</comment>
<dbReference type="Proteomes" id="UP001470288">
    <property type="component" value="Unassembled WGS sequence"/>
</dbReference>
<gene>
    <name evidence="3" type="ORF">WMO62_08225</name>
</gene>
<dbReference type="EMBL" id="JBBMFC010000012">
    <property type="protein sequence ID" value="MEQ2578824.1"/>
    <property type="molecule type" value="Genomic_DNA"/>
</dbReference>
<dbReference type="SUPFAM" id="SSF47413">
    <property type="entry name" value="lambda repressor-like DNA-binding domains"/>
    <property type="match status" value="1"/>
</dbReference>
<evidence type="ECO:0000313" key="4">
    <source>
        <dbReference type="Proteomes" id="UP001470288"/>
    </source>
</evidence>
<proteinExistence type="predicted"/>
<dbReference type="PANTHER" id="PTHR46558:SF11">
    <property type="entry name" value="HTH-TYPE TRANSCRIPTIONAL REGULATOR XRE"/>
    <property type="match status" value="1"/>
</dbReference>
<dbReference type="Gene3D" id="1.10.260.40">
    <property type="entry name" value="lambda repressor-like DNA-binding domains"/>
    <property type="match status" value="1"/>
</dbReference>
<dbReference type="InterPro" id="IPR010982">
    <property type="entry name" value="Lambda_DNA-bd_dom_sf"/>
</dbReference>
<evidence type="ECO:0000313" key="3">
    <source>
        <dbReference type="EMBL" id="MEQ2578824.1"/>
    </source>
</evidence>
<dbReference type="PROSITE" id="PS50943">
    <property type="entry name" value="HTH_CROC1"/>
    <property type="match status" value="1"/>
</dbReference>
<sequence>MYRRIRDLREDKDLKQKDLAKHLGCSQTTYSDYETGKIHVPLETLIELSRFYQTSVDYLLDLTDERKPYPRHEKRQVKICP</sequence>